<dbReference type="Pfam" id="PF18480">
    <property type="entry name" value="DUF5615"/>
    <property type="match status" value="1"/>
</dbReference>
<dbReference type="EMBL" id="AUZZ01007143">
    <property type="protein sequence ID" value="EQD43450.1"/>
    <property type="molecule type" value="Genomic_DNA"/>
</dbReference>
<sequence length="118" mass="13423">MLRLLADENFDQDLVRGVLRRRPAYDLLRAQEVGLSEATDPEVLAWAAREHRVVITHDVQTMIGFASERITRGDPMDGLLVVHQASMVPARIIDDLLLLDDCSETSEWANQIQYLPLR</sequence>
<organism evidence="2">
    <name type="scientific">mine drainage metagenome</name>
    <dbReference type="NCBI Taxonomy" id="410659"/>
    <lineage>
        <taxon>unclassified sequences</taxon>
        <taxon>metagenomes</taxon>
        <taxon>ecological metagenomes</taxon>
    </lineage>
</organism>
<dbReference type="AlphaFoldDB" id="T1AN17"/>
<comment type="caution">
    <text evidence="2">The sequence shown here is derived from an EMBL/GenBank/DDBJ whole genome shotgun (WGS) entry which is preliminary data.</text>
</comment>
<reference evidence="2" key="1">
    <citation type="submission" date="2013-08" db="EMBL/GenBank/DDBJ databases">
        <authorList>
            <person name="Mendez C."/>
            <person name="Richter M."/>
            <person name="Ferrer M."/>
            <person name="Sanchez J."/>
        </authorList>
    </citation>
    <scope>NUCLEOTIDE SEQUENCE</scope>
</reference>
<protein>
    <recommendedName>
        <fullName evidence="1">DUF5615 domain-containing protein</fullName>
    </recommendedName>
</protein>
<evidence type="ECO:0000259" key="1">
    <source>
        <dbReference type="Pfam" id="PF18480"/>
    </source>
</evidence>
<evidence type="ECO:0000313" key="2">
    <source>
        <dbReference type="EMBL" id="EQD43450.1"/>
    </source>
</evidence>
<reference evidence="2" key="2">
    <citation type="journal article" date="2014" name="ISME J.">
        <title>Microbial stratification in low pH oxic and suboxic macroscopic growths along an acid mine drainage.</title>
        <authorList>
            <person name="Mendez-Garcia C."/>
            <person name="Mesa V."/>
            <person name="Sprenger R.R."/>
            <person name="Richter M."/>
            <person name="Diez M.S."/>
            <person name="Solano J."/>
            <person name="Bargiela R."/>
            <person name="Golyshina O.V."/>
            <person name="Manteca A."/>
            <person name="Ramos J.L."/>
            <person name="Gallego J.R."/>
            <person name="Llorente I."/>
            <person name="Martins Dos Santos V.A."/>
            <person name="Jensen O.N."/>
            <person name="Pelaez A.I."/>
            <person name="Sanchez J."/>
            <person name="Ferrer M."/>
        </authorList>
    </citation>
    <scope>NUCLEOTIDE SEQUENCE</scope>
</reference>
<dbReference type="InterPro" id="IPR041049">
    <property type="entry name" value="DUF5615"/>
</dbReference>
<name>T1AN17_9ZZZZ</name>
<proteinExistence type="predicted"/>
<gene>
    <name evidence="2" type="ORF">B2A_09893</name>
</gene>
<accession>T1AN17</accession>
<feature type="domain" description="DUF5615" evidence="1">
    <location>
        <begin position="3"/>
        <end position="86"/>
    </location>
</feature>